<dbReference type="Pfam" id="PF00787">
    <property type="entry name" value="PX"/>
    <property type="match status" value="1"/>
</dbReference>
<dbReference type="SUPFAM" id="SSF56112">
    <property type="entry name" value="Protein kinase-like (PK-like)"/>
    <property type="match status" value="1"/>
</dbReference>
<dbReference type="SUPFAM" id="SSF64268">
    <property type="entry name" value="PX domain"/>
    <property type="match status" value="1"/>
</dbReference>
<protein>
    <submittedName>
        <fullName evidence="16">Phosphatidylinositol 4-phosphate 3-kinase C2 domain-containing subunit alpha</fullName>
    </submittedName>
</protein>
<dbReference type="Pfam" id="PF00794">
    <property type="entry name" value="PI3K_rbd"/>
    <property type="match status" value="1"/>
</dbReference>
<dbReference type="InterPro" id="IPR029071">
    <property type="entry name" value="Ubiquitin-like_domsf"/>
</dbReference>
<dbReference type="InterPro" id="IPR035892">
    <property type="entry name" value="C2_domain_sf"/>
</dbReference>
<proteinExistence type="inferred from homology"/>
<feature type="domain" description="C2 PI3K-type" evidence="15">
    <location>
        <begin position="808"/>
        <end position="958"/>
    </location>
</feature>
<evidence type="ECO:0000256" key="6">
    <source>
        <dbReference type="ARBA" id="ARBA00023985"/>
    </source>
</evidence>
<dbReference type="PROSITE" id="PS50195">
    <property type="entry name" value="PX"/>
    <property type="match status" value="1"/>
</dbReference>
<dbReference type="Gene3D" id="2.60.40.150">
    <property type="entry name" value="C2 domain"/>
    <property type="match status" value="2"/>
</dbReference>
<dbReference type="PROSITE" id="PS51547">
    <property type="entry name" value="C2_PI3K"/>
    <property type="match status" value="1"/>
</dbReference>
<dbReference type="SMART" id="SM00145">
    <property type="entry name" value="PI3Ka"/>
    <property type="match status" value="1"/>
</dbReference>
<feature type="region of interest" description="Disordered" evidence="9">
    <location>
        <begin position="369"/>
        <end position="395"/>
    </location>
</feature>
<evidence type="ECO:0000256" key="8">
    <source>
        <dbReference type="PROSITE-ProRule" id="PRU00880"/>
    </source>
</evidence>
<dbReference type="SUPFAM" id="SSF54236">
    <property type="entry name" value="Ubiquitin-like"/>
    <property type="match status" value="1"/>
</dbReference>
<feature type="domain" description="PI3K-RBD" evidence="14">
    <location>
        <begin position="522"/>
        <end position="612"/>
    </location>
</feature>
<dbReference type="SUPFAM" id="SSF49562">
    <property type="entry name" value="C2 domain (Calcium/lipid-binding domain, CaLB)"/>
    <property type="match status" value="2"/>
</dbReference>
<dbReference type="Gene3D" id="3.30.1010.10">
    <property type="entry name" value="Phosphatidylinositol 3-kinase Catalytic Subunit, Chain A, domain 4"/>
    <property type="match status" value="1"/>
</dbReference>
<dbReference type="SMART" id="SM00146">
    <property type="entry name" value="PI3Kc"/>
    <property type="match status" value="1"/>
</dbReference>
<dbReference type="InterPro" id="IPR001683">
    <property type="entry name" value="PX_dom"/>
</dbReference>
<keyword evidence="2" id="KW-0547">Nucleotide-binding</keyword>
<reference evidence="16 17" key="2">
    <citation type="journal article" date="2022" name="Mol. Biol. Evol.">
        <title>Comparative Genomics Reveals Insights into the Divergent Evolution of Astigmatic Mites and Household Pest Adaptations.</title>
        <authorList>
            <person name="Xiong Q."/>
            <person name="Wan A.T."/>
            <person name="Liu X."/>
            <person name="Fung C.S."/>
            <person name="Xiao X."/>
            <person name="Malainual N."/>
            <person name="Hou J."/>
            <person name="Wang L."/>
            <person name="Wang M."/>
            <person name="Yang K.Y."/>
            <person name="Cui Y."/>
            <person name="Leung E.L."/>
            <person name="Nong W."/>
            <person name="Shin S.K."/>
            <person name="Au S.W."/>
            <person name="Jeong K.Y."/>
            <person name="Chew F.T."/>
            <person name="Hui J.H."/>
            <person name="Leung T.F."/>
            <person name="Tungtrongchitr A."/>
            <person name="Zhong N."/>
            <person name="Liu Z."/>
            <person name="Tsui S.K."/>
        </authorList>
    </citation>
    <scope>NUCLEOTIDE SEQUENCE [LARGE SCALE GENOMIC DNA]</scope>
    <source>
        <strain evidence="16">Derp</strain>
    </source>
</reference>
<dbReference type="SMART" id="SM00239">
    <property type="entry name" value="C2"/>
    <property type="match status" value="1"/>
</dbReference>
<dbReference type="InterPro" id="IPR011009">
    <property type="entry name" value="Kinase-like_dom_sf"/>
</dbReference>
<dbReference type="PROSITE" id="PS00916">
    <property type="entry name" value="PI3_4_KINASE_2"/>
    <property type="match status" value="1"/>
</dbReference>
<feature type="domain" description="PIK helical" evidence="13">
    <location>
        <begin position="1019"/>
        <end position="1202"/>
    </location>
</feature>
<dbReference type="PROSITE" id="PS51545">
    <property type="entry name" value="PIK_HELICAL"/>
    <property type="match status" value="1"/>
</dbReference>
<dbReference type="PANTHER" id="PTHR10048:SF14">
    <property type="entry name" value="LD28067P"/>
    <property type="match status" value="1"/>
</dbReference>
<evidence type="ECO:0000313" key="17">
    <source>
        <dbReference type="Proteomes" id="UP000887458"/>
    </source>
</evidence>
<dbReference type="Pfam" id="PF00454">
    <property type="entry name" value="PI3_PI4_kinase"/>
    <property type="match status" value="1"/>
</dbReference>
<evidence type="ECO:0000256" key="1">
    <source>
        <dbReference type="ARBA" id="ARBA00022679"/>
    </source>
</evidence>
<comment type="catalytic activity">
    <reaction evidence="6">
        <text>a 1,2-diacyl-sn-glycero-3-phospho-(1D-myo-inositol) + ATP = a 1,2-diacyl-sn-glycero-3-phospho-(1D-myo-inositol-3-phosphate) + ADP + H(+)</text>
        <dbReference type="Rhea" id="RHEA:12709"/>
        <dbReference type="ChEBI" id="CHEBI:15378"/>
        <dbReference type="ChEBI" id="CHEBI:30616"/>
        <dbReference type="ChEBI" id="CHEBI:57880"/>
        <dbReference type="ChEBI" id="CHEBI:58088"/>
        <dbReference type="ChEBI" id="CHEBI:456216"/>
        <dbReference type="EC" id="2.7.1.137"/>
    </reaction>
    <physiologicalReaction direction="left-to-right" evidence="6">
        <dbReference type="Rhea" id="RHEA:12710"/>
    </physiologicalReaction>
</comment>
<evidence type="ECO:0000256" key="3">
    <source>
        <dbReference type="ARBA" id="ARBA00022777"/>
    </source>
</evidence>
<gene>
    <name evidence="16" type="primary">PIK3C2A</name>
    <name evidence="16" type="ORF">DERP_012608</name>
</gene>
<dbReference type="InterPro" id="IPR000403">
    <property type="entry name" value="PI3/4_kinase_cat_dom"/>
</dbReference>
<dbReference type="Gene3D" id="1.10.1070.11">
    <property type="entry name" value="Phosphatidylinositol 3-/4-kinase, catalytic domain"/>
    <property type="match status" value="1"/>
</dbReference>
<dbReference type="InterPro" id="IPR015433">
    <property type="entry name" value="PI3/4_kinase"/>
</dbReference>
<dbReference type="InterPro" id="IPR000008">
    <property type="entry name" value="C2_dom"/>
</dbReference>
<dbReference type="SUPFAM" id="SSF48371">
    <property type="entry name" value="ARM repeat"/>
    <property type="match status" value="1"/>
</dbReference>
<feature type="region of interest" description="Disordered" evidence="9">
    <location>
        <begin position="39"/>
        <end position="71"/>
    </location>
</feature>
<comment type="caution">
    <text evidence="16">The sequence shown here is derived from an EMBL/GenBank/DDBJ whole genome shotgun (WGS) entry which is preliminary data.</text>
</comment>
<accession>A0ABQ8IV31</accession>
<dbReference type="InterPro" id="IPR016024">
    <property type="entry name" value="ARM-type_fold"/>
</dbReference>
<dbReference type="PANTHER" id="PTHR10048">
    <property type="entry name" value="PHOSPHATIDYLINOSITOL KINASE"/>
    <property type="match status" value="1"/>
</dbReference>
<dbReference type="Gene3D" id="3.10.20.90">
    <property type="entry name" value="Phosphatidylinositol 3-kinase Catalytic Subunit, Chain A, domain 1"/>
    <property type="match status" value="1"/>
</dbReference>
<dbReference type="InterPro" id="IPR036940">
    <property type="entry name" value="PI3/4_kinase_cat_sf"/>
</dbReference>
<dbReference type="Pfam" id="PF00792">
    <property type="entry name" value="PI3K_C2"/>
    <property type="match status" value="1"/>
</dbReference>
<dbReference type="InterPro" id="IPR002420">
    <property type="entry name" value="PI3K-type_C2_dom"/>
</dbReference>
<feature type="domain" description="C2" evidence="10">
    <location>
        <begin position="1804"/>
        <end position="1931"/>
    </location>
</feature>
<dbReference type="Proteomes" id="UP000887458">
    <property type="component" value="Unassembled WGS sequence"/>
</dbReference>
<dbReference type="Gene3D" id="1.25.40.70">
    <property type="entry name" value="Phosphatidylinositol 3-kinase, accessory domain (PIK)"/>
    <property type="match status" value="1"/>
</dbReference>
<dbReference type="InterPro" id="IPR000341">
    <property type="entry name" value="PI3K_Ras-bd_dom"/>
</dbReference>
<dbReference type="InterPro" id="IPR001263">
    <property type="entry name" value="PI3K_accessory_dom"/>
</dbReference>
<feature type="compositionally biased region" description="Low complexity" evidence="9">
    <location>
        <begin position="370"/>
        <end position="384"/>
    </location>
</feature>
<reference evidence="16 17" key="1">
    <citation type="journal article" date="2018" name="J. Allergy Clin. Immunol.">
        <title>High-quality assembly of Dermatophagoides pteronyssinus genome and transcriptome reveals a wide range of novel allergens.</title>
        <authorList>
            <person name="Liu X.Y."/>
            <person name="Yang K.Y."/>
            <person name="Wang M.Q."/>
            <person name="Kwok J.S."/>
            <person name="Zeng X."/>
            <person name="Yang Z."/>
            <person name="Xiao X.J."/>
            <person name="Lau C.P."/>
            <person name="Li Y."/>
            <person name="Huang Z.M."/>
            <person name="Ba J.G."/>
            <person name="Yim A.K."/>
            <person name="Ouyang C.Y."/>
            <person name="Ngai S.M."/>
            <person name="Chan T.F."/>
            <person name="Leung E.L."/>
            <person name="Liu L."/>
            <person name="Liu Z.G."/>
            <person name="Tsui S.K."/>
        </authorList>
    </citation>
    <scope>NUCLEOTIDE SEQUENCE [LARGE SCALE GENOMIC DNA]</scope>
    <source>
        <strain evidence="16">Derp</strain>
    </source>
</reference>
<dbReference type="Pfam" id="PF00168">
    <property type="entry name" value="C2"/>
    <property type="match status" value="1"/>
</dbReference>
<evidence type="ECO:0000313" key="16">
    <source>
        <dbReference type="EMBL" id="KAH9414129.1"/>
    </source>
</evidence>
<evidence type="ECO:0000259" key="15">
    <source>
        <dbReference type="PROSITE" id="PS51547"/>
    </source>
</evidence>
<dbReference type="InterPro" id="IPR018936">
    <property type="entry name" value="PI3/4_kinase_CS"/>
</dbReference>
<comment type="catalytic activity">
    <reaction evidence="7">
        <text>a 1,2-diacyl-sn-glycero-3-phospho-(1D-myo-inositol 4-phosphate) + ATP = a 1,2-diacyl-sn-glycero-3-phospho-(1D-myo-inositol-3,4-bisphosphate) + ADP + H(+)</text>
        <dbReference type="Rhea" id="RHEA:18373"/>
        <dbReference type="ChEBI" id="CHEBI:15378"/>
        <dbReference type="ChEBI" id="CHEBI:30616"/>
        <dbReference type="ChEBI" id="CHEBI:57658"/>
        <dbReference type="ChEBI" id="CHEBI:58178"/>
        <dbReference type="ChEBI" id="CHEBI:456216"/>
        <dbReference type="EC" id="2.7.1.154"/>
    </reaction>
    <physiologicalReaction direction="left-to-right" evidence="7">
        <dbReference type="Rhea" id="RHEA:18374"/>
    </physiologicalReaction>
</comment>
<keyword evidence="1" id="KW-0808">Transferase</keyword>
<evidence type="ECO:0000259" key="11">
    <source>
        <dbReference type="PROSITE" id="PS50195"/>
    </source>
</evidence>
<evidence type="ECO:0000256" key="5">
    <source>
        <dbReference type="ARBA" id="ARBA00023098"/>
    </source>
</evidence>
<keyword evidence="4" id="KW-0067">ATP-binding</keyword>
<dbReference type="PROSITE" id="PS50004">
    <property type="entry name" value="C2"/>
    <property type="match status" value="1"/>
</dbReference>
<feature type="domain" description="PX" evidence="11">
    <location>
        <begin position="1668"/>
        <end position="1783"/>
    </location>
</feature>
<keyword evidence="17" id="KW-1185">Reference proteome</keyword>
<dbReference type="SMART" id="SM00312">
    <property type="entry name" value="PX"/>
    <property type="match status" value="1"/>
</dbReference>
<dbReference type="PROSITE" id="PS51546">
    <property type="entry name" value="PI3K_RBD"/>
    <property type="match status" value="1"/>
</dbReference>
<dbReference type="InterPro" id="IPR042236">
    <property type="entry name" value="PI3K_accessory_sf"/>
</dbReference>
<sequence length="1934" mass="223755">MDKEPQLPPRPTNSSIQDSKNAFITWGRLTSVEAELWNYVPPAPKDGDTDRSNNHQQQSSTEDQFDDNHRNNILYDFRKSSCRLSENDPPILQRPSHLFKTKKLSASSEQLSHSSSNRTRHFIDWHSSIDQNGNRNEDVDNEISKSYKEKIMELFKISPNHNERSNSLTVNTIPNPNDFNFQLNPLYSNCNVRCNNSNNHDQNEYAKLYWPLSRTVTHPSSFSSSLPGVSPLSPIANPFYMNMPPHSQNPHHLMMSSSNQNLQMFPPEQIMNLQLIDKINSTKIQDSSNKQISKSSSFSNEILIPDVLTPISVYPTTPENPKQIIDLFDPLAEKIPLIPNALQVHSAPEYVNNVCSDLINSSTKREDIINNNNSNVDSSSTKKSQVSKPDRNSFDENKAHSIFESFKVEPRETSFSKELKEFCEHLKSLYMTCFTSKTTSSCDVNSGLVFSPQIEVDDFHRQSNCQSDKLYFYGISNANDSLPSVDLNQITVENNNDDNLIIIDVRFNSLVYYKITNKIPNESNVVPCVKVIDPNYLWFSMKFPADYDKTVDVIISHVVHNVAEKEKDDIDDFLLKLNGFNEFLQSESTLSSYVYVQNCKINNIDIVLELVDQTATDFWRPFLRCESDTKKLMSDFNYQQILPKQFVNNFQGFNHEQLNNLIDDLNCSYTTFISAFMDSVENKKLFHEVMEKISTLKRFLSNMETSDLILAIEKLESNFREIMNYTRGDSVHNNSFIEESRKKLQDEFLNIVQIFVKYIELYSNTFPVNFGLPKVVNKVQKAMSFDDDQTEKKFVTLRRRRRTEISQLIESLTIHLDSCTQVPDKWSSMYHNYAIMVNIFHGYNLIKSTITNRTKIQHVTTRFKRLTFNQCIDSDIQISMLPRECRIELILAGFRAKSEVDALATTFLYLFDIDEIFQNGFHLLPWTELKSPYTFPPISMDFDSPDKSAILREFLENNYLVSHNLDPDAMMIVIRVTPTLSTNIDYYFPEIKTKELSLNMNSVIPMVENDGSYPGDSLYGFHGCNTNRLTNNVIKILQKNPIEQLTNNERDIIWKQRKTLREFPGSILKLMKSPSSWSCHDLPAIYELLKGFDQGHYGNVFRTKIEVLQLLSMDYPDKFVRRTVVKWLNSISVDELCDYLPQLVQSLRFETSIDCHLIWSLFEFSLMSARFCHYFYWQLKSCLSDNTFGIRCQIYLNALLSLCGERTRDQFLGQDKICEEFSRISAEIKQASKDSRTVILRTRLEKINEDLKSNPTSLPLSPALFVNGLAIDQCSYFNSNSLPLKLVFDGAPPYRINSCFDNYSTHAITTLAESSTQSKLATIYKSKHWWHKIIFKCGDDLRKDMLVMQIISIINRVWLRSGLNLRLIIFNVLNSSHHTGMIEMVSRASTLREIQQEHGLTGNFKHHTIATWLKRYNTNEFHYKVAIENFIHSCAGYVVITYLLGICDRHNDNIMVTTSGNLFHIDFGKFFGDAQMMAGIKRDRVPFVFTADMAFVINEGGRPSKNYQFFVDLCCRCFILVRQNGDFLLSLMAMMIRSGIDYVTPEAIQYFHKALMPNLIESQAKVEFNKLIEKALGSLSTQLNFFLHSIAQSLSSSGNNNGGTSSLDDRHSSYLGPLSSETLMNDSTNNLVKISEMDDLSNMEDNISDSCQFSFTKCRFTESLDGHITQLEIVNFKFFIAEKNDKINFYKIKVDRLNYPENFVYRSFKEFLELYEKLSRTFPLAKFYTLKRSPMLNRASRQQIASHRTRELTLFLKDLMNMASEISHSDFVYTFFHPILRDQQFSDLESINFSNNLATASTVPDYQSQIILRRQPKIKLNLAYRDDALHVLVCHVRNLDNDRVTPPDSYVKLYLRPDQNKITKRKTRTMPKNAHPTFMETFAYKYQLDFIISKTLEVSVWESDMTGNKRLGQVEIPLSQIDLYTKNERWYNLQ</sequence>
<organism evidence="16 17">
    <name type="scientific">Dermatophagoides pteronyssinus</name>
    <name type="common">European house dust mite</name>
    <dbReference type="NCBI Taxonomy" id="6956"/>
    <lineage>
        <taxon>Eukaryota</taxon>
        <taxon>Metazoa</taxon>
        <taxon>Ecdysozoa</taxon>
        <taxon>Arthropoda</taxon>
        <taxon>Chelicerata</taxon>
        <taxon>Arachnida</taxon>
        <taxon>Acari</taxon>
        <taxon>Acariformes</taxon>
        <taxon>Sarcoptiformes</taxon>
        <taxon>Astigmata</taxon>
        <taxon>Psoroptidia</taxon>
        <taxon>Analgoidea</taxon>
        <taxon>Pyroglyphidae</taxon>
        <taxon>Dermatophagoidinae</taxon>
        <taxon>Dermatophagoides</taxon>
    </lineage>
</organism>
<evidence type="ECO:0000256" key="9">
    <source>
        <dbReference type="SAM" id="MobiDB-lite"/>
    </source>
</evidence>
<keyword evidence="5" id="KW-0443">Lipid metabolism</keyword>
<dbReference type="Pfam" id="PF00613">
    <property type="entry name" value="PI3Ka"/>
    <property type="match status" value="1"/>
</dbReference>
<evidence type="ECO:0000256" key="7">
    <source>
        <dbReference type="ARBA" id="ARBA00029297"/>
    </source>
</evidence>
<feature type="domain" description="PI3K/PI4K catalytic" evidence="12">
    <location>
        <begin position="1305"/>
        <end position="1580"/>
    </location>
</feature>
<evidence type="ECO:0000259" key="13">
    <source>
        <dbReference type="PROSITE" id="PS51545"/>
    </source>
</evidence>
<dbReference type="Gene3D" id="3.30.1520.10">
    <property type="entry name" value="Phox-like domain"/>
    <property type="match status" value="1"/>
</dbReference>
<dbReference type="PROSITE" id="PS50290">
    <property type="entry name" value="PI3_4_KINASE_3"/>
    <property type="match status" value="1"/>
</dbReference>
<evidence type="ECO:0000259" key="14">
    <source>
        <dbReference type="PROSITE" id="PS51546"/>
    </source>
</evidence>
<evidence type="ECO:0000259" key="12">
    <source>
        <dbReference type="PROSITE" id="PS50290"/>
    </source>
</evidence>
<comment type="similarity">
    <text evidence="8">Belongs to the PI3/PI4-kinase family.</text>
</comment>
<dbReference type="InterPro" id="IPR036871">
    <property type="entry name" value="PX_dom_sf"/>
</dbReference>
<evidence type="ECO:0000259" key="10">
    <source>
        <dbReference type="PROSITE" id="PS50004"/>
    </source>
</evidence>
<evidence type="ECO:0000256" key="2">
    <source>
        <dbReference type="ARBA" id="ARBA00022741"/>
    </source>
</evidence>
<name>A0ABQ8IV31_DERPT</name>
<dbReference type="EMBL" id="NJHN03000114">
    <property type="protein sequence ID" value="KAH9414129.1"/>
    <property type="molecule type" value="Genomic_DNA"/>
</dbReference>
<evidence type="ECO:0000256" key="4">
    <source>
        <dbReference type="ARBA" id="ARBA00022840"/>
    </source>
</evidence>
<keyword evidence="3" id="KW-0418">Kinase</keyword>